<feature type="compositionally biased region" description="Polar residues" evidence="14">
    <location>
        <begin position="15"/>
        <end position="33"/>
    </location>
</feature>
<evidence type="ECO:0000313" key="17">
    <source>
        <dbReference type="Proteomes" id="UP000319817"/>
    </source>
</evidence>
<evidence type="ECO:0000256" key="3">
    <source>
        <dbReference type="ARBA" id="ARBA00023277"/>
    </source>
</evidence>
<dbReference type="PANTHER" id="PTHR10088:SF4">
    <property type="entry name" value="GLUCOKINASE REGULATORY PROTEIN"/>
    <property type="match status" value="1"/>
</dbReference>
<evidence type="ECO:0000256" key="14">
    <source>
        <dbReference type="SAM" id="MobiDB-lite"/>
    </source>
</evidence>
<dbReference type="GO" id="GO:0009254">
    <property type="term" value="P:peptidoglycan turnover"/>
    <property type="evidence" value="ECO:0007669"/>
    <property type="project" value="TreeGrafter"/>
</dbReference>
<dbReference type="NCBIfam" id="NF009222">
    <property type="entry name" value="PRK12570.1"/>
    <property type="match status" value="1"/>
</dbReference>
<comment type="similarity">
    <text evidence="8 13">Belongs to the GCKR-like family. MurNAc-6-P etherase subfamily.</text>
</comment>
<feature type="active site" description="Proton donor" evidence="13">
    <location>
        <position position="103"/>
    </location>
</feature>
<dbReference type="GO" id="GO:0097173">
    <property type="term" value="P:N-acetylmuramic acid catabolic process"/>
    <property type="evidence" value="ECO:0007669"/>
    <property type="project" value="UniProtKB-UniPathway"/>
</dbReference>
<comment type="function">
    <text evidence="13">Specifically catalyzes the cleavage of the D-lactyl ether substituent of MurNAc 6-phosphate, producing GlcNAc 6-phosphate and D-lactate.</text>
</comment>
<evidence type="ECO:0000256" key="9">
    <source>
        <dbReference type="ARBA" id="ARBA00067056"/>
    </source>
</evidence>
<dbReference type="CDD" id="cd05007">
    <property type="entry name" value="SIS_Etherase"/>
    <property type="match status" value="1"/>
</dbReference>
<dbReference type="NCBIfam" id="TIGR00274">
    <property type="entry name" value="N-acetylmuramic acid 6-phosphate etherase"/>
    <property type="match status" value="1"/>
</dbReference>
<dbReference type="SUPFAM" id="SSF53697">
    <property type="entry name" value="SIS domain"/>
    <property type="match status" value="1"/>
</dbReference>
<dbReference type="Proteomes" id="UP000319817">
    <property type="component" value="Chromosome"/>
</dbReference>
<comment type="miscellaneous">
    <text evidence="13">A lyase-type mechanism (elimination/hydration) is suggested for the cleavage of the lactyl ether bond of MurNAc 6-phosphate, with the formation of an alpha,beta-unsaturated aldehyde intermediate with (E)-stereochemistry, followed by the syn addition of water to give product.</text>
</comment>
<dbReference type="InterPro" id="IPR040190">
    <property type="entry name" value="MURQ/GCKR"/>
</dbReference>
<dbReference type="FunFam" id="3.40.50.10490:FF:000014">
    <property type="entry name" value="N-acetylmuramic acid 6-phosphate etherase"/>
    <property type="match status" value="1"/>
</dbReference>
<proteinExistence type="inferred from homology"/>
<reference evidence="16 17" key="1">
    <citation type="submission" date="2019-02" db="EMBL/GenBank/DDBJ databases">
        <title>Deep-cultivation of Planctomycetes and their phenomic and genomic characterization uncovers novel biology.</title>
        <authorList>
            <person name="Wiegand S."/>
            <person name="Jogler M."/>
            <person name="Boedeker C."/>
            <person name="Pinto D."/>
            <person name="Vollmers J."/>
            <person name="Rivas-Marin E."/>
            <person name="Kohn T."/>
            <person name="Peeters S.H."/>
            <person name="Heuer A."/>
            <person name="Rast P."/>
            <person name="Oberbeckmann S."/>
            <person name="Bunk B."/>
            <person name="Jeske O."/>
            <person name="Meyerdierks A."/>
            <person name="Storesund J.E."/>
            <person name="Kallscheuer N."/>
            <person name="Luecker S."/>
            <person name="Lage O.M."/>
            <person name="Pohl T."/>
            <person name="Merkel B.J."/>
            <person name="Hornburger P."/>
            <person name="Mueller R.-W."/>
            <person name="Bruemmer F."/>
            <person name="Labrenz M."/>
            <person name="Spormann A.M."/>
            <person name="Op den Camp H."/>
            <person name="Overmann J."/>
            <person name="Amann R."/>
            <person name="Jetten M.S.M."/>
            <person name="Mascher T."/>
            <person name="Medema M.H."/>
            <person name="Devos D.P."/>
            <person name="Kaster A.-K."/>
            <person name="Ovreas L."/>
            <person name="Rohde M."/>
            <person name="Galperin M.Y."/>
            <person name="Jogler C."/>
        </authorList>
    </citation>
    <scope>NUCLEOTIDE SEQUENCE [LARGE SCALE GENOMIC DNA]</scope>
    <source>
        <strain evidence="16 17">K23_9</strain>
    </source>
</reference>
<dbReference type="GO" id="GO:0016835">
    <property type="term" value="F:carbon-oxygen lyase activity"/>
    <property type="evidence" value="ECO:0007669"/>
    <property type="project" value="UniProtKB-UniRule"/>
</dbReference>
<dbReference type="PROSITE" id="PS01272">
    <property type="entry name" value="GCKR"/>
    <property type="match status" value="1"/>
</dbReference>
<name>A0A517NN98_9BACT</name>
<comment type="pathway">
    <text evidence="5 13">Amino-sugar metabolism; N-acetylmuramate degradation.</text>
</comment>
<dbReference type="UniPathway" id="UPA00342"/>
<dbReference type="GO" id="GO:0046348">
    <property type="term" value="P:amino sugar catabolic process"/>
    <property type="evidence" value="ECO:0007669"/>
    <property type="project" value="InterPro"/>
</dbReference>
<comment type="pathway">
    <text evidence="7">Cell wall biogenesis.</text>
</comment>
<dbReference type="AlphaFoldDB" id="A0A517NN98"/>
<sequence>MRPTDYRARDCGGCMSSQQPNSLDELTTEGQNPASANIDELSSIEIVDIINGQDASVADAVAQQREPIAQSIDLITKSIQSGGRLIYMGAGTSGRLGVLDASECPPTFNTPPEYVIGLIAGGVTALTNAIEGAEDHPELGEQDLREIGLTENDTLVGIATSGRTPYVIGGLQYARSIRANTIGFSCNRVCEFTEHCDVMITPVVGPEVVTGSTRMKAGTATKMVLNMLTTGTMIRLGKTYGNLMVDLRATNTKLKIRSRRLVKHFTGLDTNDAQNLLDAADGDLKTAIVMERCKLPANEALRLLAQFDGHLRRALGSQAQSDS</sequence>
<dbReference type="InterPro" id="IPR046348">
    <property type="entry name" value="SIS_dom_sf"/>
</dbReference>
<keyword evidence="17" id="KW-1185">Reference proteome</keyword>
<feature type="domain" description="SIS" evidence="15">
    <location>
        <begin position="75"/>
        <end position="238"/>
    </location>
</feature>
<evidence type="ECO:0000256" key="2">
    <source>
        <dbReference type="ARBA" id="ARBA00023239"/>
    </source>
</evidence>
<feature type="region of interest" description="Disordered" evidence="14">
    <location>
        <begin position="1"/>
        <end position="33"/>
    </location>
</feature>
<evidence type="ECO:0000256" key="11">
    <source>
        <dbReference type="ARBA" id="ARBA00077905"/>
    </source>
</evidence>
<comment type="catalytic activity">
    <reaction evidence="4 13">
        <text>N-acetyl-D-muramate 6-phosphate + H2O = N-acetyl-D-glucosamine 6-phosphate + (R)-lactate</text>
        <dbReference type="Rhea" id="RHEA:26410"/>
        <dbReference type="ChEBI" id="CHEBI:15377"/>
        <dbReference type="ChEBI" id="CHEBI:16004"/>
        <dbReference type="ChEBI" id="CHEBI:57513"/>
        <dbReference type="ChEBI" id="CHEBI:58722"/>
        <dbReference type="EC" id="4.2.1.126"/>
    </reaction>
</comment>
<evidence type="ECO:0000256" key="4">
    <source>
        <dbReference type="ARBA" id="ARBA00051747"/>
    </source>
</evidence>
<accession>A0A517NN98</accession>
<gene>
    <name evidence="13 16" type="primary">murQ</name>
    <name evidence="16" type="ORF">K239x_05480</name>
</gene>
<evidence type="ECO:0000256" key="7">
    <source>
        <dbReference type="ARBA" id="ARBA00060672"/>
    </source>
</evidence>
<dbReference type="PROSITE" id="PS51464">
    <property type="entry name" value="SIS"/>
    <property type="match status" value="1"/>
</dbReference>
<evidence type="ECO:0000256" key="8">
    <source>
        <dbReference type="ARBA" id="ARBA00061234"/>
    </source>
</evidence>
<evidence type="ECO:0000256" key="1">
    <source>
        <dbReference type="ARBA" id="ARBA00011738"/>
    </source>
</evidence>
<dbReference type="Gene3D" id="1.10.8.1080">
    <property type="match status" value="1"/>
</dbReference>
<evidence type="ECO:0000256" key="10">
    <source>
        <dbReference type="ARBA" id="ARBA00070061"/>
    </source>
</evidence>
<evidence type="ECO:0000259" key="15">
    <source>
        <dbReference type="PROSITE" id="PS51464"/>
    </source>
</evidence>
<evidence type="ECO:0000256" key="12">
    <source>
        <dbReference type="ARBA" id="ARBA00084049"/>
    </source>
</evidence>
<dbReference type="GO" id="GO:0097367">
    <property type="term" value="F:carbohydrate derivative binding"/>
    <property type="evidence" value="ECO:0007669"/>
    <property type="project" value="InterPro"/>
</dbReference>
<dbReference type="GO" id="GO:0016803">
    <property type="term" value="F:ether hydrolase activity"/>
    <property type="evidence" value="ECO:0007669"/>
    <property type="project" value="TreeGrafter"/>
</dbReference>
<dbReference type="NCBIfam" id="NF003915">
    <property type="entry name" value="PRK05441.1"/>
    <property type="match status" value="1"/>
</dbReference>
<keyword evidence="3 13" id="KW-0119">Carbohydrate metabolism</keyword>
<evidence type="ECO:0000256" key="5">
    <source>
        <dbReference type="ARBA" id="ARBA00060532"/>
    </source>
</evidence>
<organism evidence="16 17">
    <name type="scientific">Stieleria marina</name>
    <dbReference type="NCBI Taxonomy" id="1930275"/>
    <lineage>
        <taxon>Bacteria</taxon>
        <taxon>Pseudomonadati</taxon>
        <taxon>Planctomycetota</taxon>
        <taxon>Planctomycetia</taxon>
        <taxon>Pirellulales</taxon>
        <taxon>Pirellulaceae</taxon>
        <taxon>Stieleria</taxon>
    </lineage>
</organism>
<evidence type="ECO:0000313" key="16">
    <source>
        <dbReference type="EMBL" id="QDT08608.1"/>
    </source>
</evidence>
<dbReference type="InterPro" id="IPR001347">
    <property type="entry name" value="SIS_dom"/>
</dbReference>
<dbReference type="EC" id="4.2.1.126" evidence="9 13"/>
<dbReference type="InterPro" id="IPR005486">
    <property type="entry name" value="Glucokinase_regulatory_CS"/>
</dbReference>
<comment type="pathway">
    <text evidence="6">Amino-sugar metabolism; 1,6-anhydro-N-acetylmuramate degradation.</text>
</comment>
<keyword evidence="2 13" id="KW-0456">Lyase</keyword>
<dbReference type="FunFam" id="1.10.8.1080:FF:000001">
    <property type="entry name" value="N-acetylmuramic acid 6-phosphate etherase"/>
    <property type="match status" value="1"/>
</dbReference>
<dbReference type="Pfam" id="PF22645">
    <property type="entry name" value="GKRP_SIS_N"/>
    <property type="match status" value="1"/>
</dbReference>
<dbReference type="InterPro" id="IPR005488">
    <property type="entry name" value="Etherase_MurQ"/>
</dbReference>
<dbReference type="HAMAP" id="MF_00068">
    <property type="entry name" value="MurQ"/>
    <property type="match status" value="1"/>
</dbReference>
<dbReference type="EMBL" id="CP036526">
    <property type="protein sequence ID" value="QDT08608.1"/>
    <property type="molecule type" value="Genomic_DNA"/>
</dbReference>
<protein>
    <recommendedName>
        <fullName evidence="10 13">N-acetylmuramic acid 6-phosphate etherase</fullName>
        <shortName evidence="13">MurNAc-6-P etherase</shortName>
        <ecNumber evidence="9 13">4.2.1.126</ecNumber>
    </recommendedName>
    <alternativeName>
        <fullName evidence="12 13">N-acetylmuramic acid 6-phosphate hydrolase</fullName>
    </alternativeName>
    <alternativeName>
        <fullName evidence="11 13">N-acetylmuramic acid 6-phosphate lyase</fullName>
    </alternativeName>
</protein>
<feature type="active site" evidence="13">
    <location>
        <position position="134"/>
    </location>
</feature>
<feature type="compositionally biased region" description="Basic and acidic residues" evidence="14">
    <location>
        <begin position="1"/>
        <end position="10"/>
    </location>
</feature>
<dbReference type="Gene3D" id="3.40.50.10490">
    <property type="entry name" value="Glucose-6-phosphate isomerase like protein, domain 1"/>
    <property type="match status" value="1"/>
</dbReference>
<evidence type="ECO:0000256" key="6">
    <source>
        <dbReference type="ARBA" id="ARBA00060595"/>
    </source>
</evidence>
<evidence type="ECO:0000256" key="13">
    <source>
        <dbReference type="HAMAP-Rule" id="MF_00068"/>
    </source>
</evidence>
<dbReference type="PANTHER" id="PTHR10088">
    <property type="entry name" value="GLUCOKINASE REGULATORY PROTEIN"/>
    <property type="match status" value="1"/>
</dbReference>
<comment type="subunit">
    <text evidence="1 13">Homodimer.</text>
</comment>